<dbReference type="Gene3D" id="3.40.630.30">
    <property type="match status" value="1"/>
</dbReference>
<dbReference type="SUPFAM" id="SSF55729">
    <property type="entry name" value="Acyl-CoA N-acyltransferases (Nat)"/>
    <property type="match status" value="1"/>
</dbReference>
<evidence type="ECO:0000256" key="2">
    <source>
        <dbReference type="ARBA" id="ARBA00023315"/>
    </source>
</evidence>
<dbReference type="InterPro" id="IPR016181">
    <property type="entry name" value="Acyl_CoA_acyltransferase"/>
</dbReference>
<proteinExistence type="predicted"/>
<accession>A0ABU6CCI3</accession>
<dbReference type="EMBL" id="JAOZYB010000146">
    <property type="protein sequence ID" value="MEB3962423.1"/>
    <property type="molecule type" value="Genomic_DNA"/>
</dbReference>
<keyword evidence="5" id="KW-1185">Reference proteome</keyword>
<dbReference type="PROSITE" id="PS51186">
    <property type="entry name" value="GNAT"/>
    <property type="match status" value="1"/>
</dbReference>
<evidence type="ECO:0000313" key="5">
    <source>
        <dbReference type="Proteomes" id="UP001352223"/>
    </source>
</evidence>
<feature type="domain" description="N-acetyltransferase" evidence="3">
    <location>
        <begin position="5"/>
        <end position="153"/>
    </location>
</feature>
<keyword evidence="1" id="KW-0808">Transferase</keyword>
<keyword evidence="2" id="KW-0012">Acyltransferase</keyword>
<name>A0ABU6CCI3_9ACTN</name>
<dbReference type="RefSeq" id="WP_324769944.1">
    <property type="nucleotide sequence ID" value="NZ_BAAATS010000030.1"/>
</dbReference>
<evidence type="ECO:0000313" key="4">
    <source>
        <dbReference type="EMBL" id="MEB3962423.1"/>
    </source>
</evidence>
<evidence type="ECO:0000256" key="1">
    <source>
        <dbReference type="ARBA" id="ARBA00022679"/>
    </source>
</evidence>
<reference evidence="4 5" key="1">
    <citation type="submission" date="2022-10" db="EMBL/GenBank/DDBJ databases">
        <authorList>
            <person name="Xie J."/>
            <person name="Shen N."/>
        </authorList>
    </citation>
    <scope>NUCLEOTIDE SEQUENCE [LARGE SCALE GENOMIC DNA]</scope>
    <source>
        <strain evidence="4 5">DSM 41681</strain>
    </source>
</reference>
<dbReference type="Proteomes" id="UP001352223">
    <property type="component" value="Unassembled WGS sequence"/>
</dbReference>
<dbReference type="InterPro" id="IPR050832">
    <property type="entry name" value="Bact_Acetyltransf"/>
</dbReference>
<dbReference type="Pfam" id="PF13673">
    <property type="entry name" value="Acetyltransf_10"/>
    <property type="match status" value="1"/>
</dbReference>
<dbReference type="CDD" id="cd04301">
    <property type="entry name" value="NAT_SF"/>
    <property type="match status" value="1"/>
</dbReference>
<sequence>MSQTVRIRAARPDEAEQLSALALRSKAHWGYDEAFLAACVAELTLRAEEVARRRTAVAEAPDGRLVGLATLEGRPPRGELGLMFVDPDAIGGGVGRLLFDHVREAARAAGFTRFGWAADPNAVPFYEAMGGRRVGSVPSGSLPGRVLPLMELELRGR</sequence>
<organism evidence="4 5">
    <name type="scientific">Streptomyces kunmingensis</name>
    <dbReference type="NCBI Taxonomy" id="68225"/>
    <lineage>
        <taxon>Bacteria</taxon>
        <taxon>Bacillati</taxon>
        <taxon>Actinomycetota</taxon>
        <taxon>Actinomycetes</taxon>
        <taxon>Kitasatosporales</taxon>
        <taxon>Streptomycetaceae</taxon>
        <taxon>Streptomyces</taxon>
    </lineage>
</organism>
<evidence type="ECO:0000259" key="3">
    <source>
        <dbReference type="PROSITE" id="PS51186"/>
    </source>
</evidence>
<protein>
    <submittedName>
        <fullName evidence="4">GNAT family N-acetyltransferase</fullName>
    </submittedName>
</protein>
<dbReference type="PANTHER" id="PTHR43877">
    <property type="entry name" value="AMINOALKYLPHOSPHONATE N-ACETYLTRANSFERASE-RELATED-RELATED"/>
    <property type="match status" value="1"/>
</dbReference>
<dbReference type="InterPro" id="IPR000182">
    <property type="entry name" value="GNAT_dom"/>
</dbReference>
<comment type="caution">
    <text evidence="4">The sequence shown here is derived from an EMBL/GenBank/DDBJ whole genome shotgun (WGS) entry which is preliminary data.</text>
</comment>
<dbReference type="PANTHER" id="PTHR43877:SF1">
    <property type="entry name" value="ACETYLTRANSFERASE"/>
    <property type="match status" value="1"/>
</dbReference>
<gene>
    <name evidence="4" type="ORF">OKJ48_19510</name>
</gene>